<dbReference type="Proteomes" id="UP000598775">
    <property type="component" value="Unassembled WGS sequence"/>
</dbReference>
<dbReference type="InterPro" id="IPR027417">
    <property type="entry name" value="P-loop_NTPase"/>
</dbReference>
<evidence type="ECO:0000256" key="4">
    <source>
        <dbReference type="ARBA" id="ARBA00022679"/>
    </source>
</evidence>
<comment type="caution">
    <text evidence="11">The sequence shown here is derived from an EMBL/GenBank/DDBJ whole genome shotgun (WGS) entry which is preliminary data.</text>
</comment>
<name>A0A917B7J6_9MICO</name>
<dbReference type="PANTHER" id="PTHR43442:SF3">
    <property type="entry name" value="GLUCONOKINASE-RELATED"/>
    <property type="match status" value="1"/>
</dbReference>
<gene>
    <name evidence="11" type="primary">aroK</name>
    <name evidence="11" type="ORF">GCM10011399_21730</name>
</gene>
<evidence type="ECO:0000256" key="9">
    <source>
        <dbReference type="ARBA" id="ARBA00048090"/>
    </source>
</evidence>
<dbReference type="EMBL" id="BMGP01000003">
    <property type="protein sequence ID" value="GGF28147.1"/>
    <property type="molecule type" value="Genomic_DNA"/>
</dbReference>
<dbReference type="GO" id="GO:0005737">
    <property type="term" value="C:cytoplasm"/>
    <property type="evidence" value="ECO:0007669"/>
    <property type="project" value="TreeGrafter"/>
</dbReference>
<accession>A0A917B7J6</accession>
<dbReference type="Gene3D" id="3.40.50.300">
    <property type="entry name" value="P-loop containing nucleotide triphosphate hydrolases"/>
    <property type="match status" value="1"/>
</dbReference>
<organism evidence="11 12">
    <name type="scientific">Subtercola lobariae</name>
    <dbReference type="NCBI Taxonomy" id="1588641"/>
    <lineage>
        <taxon>Bacteria</taxon>
        <taxon>Bacillati</taxon>
        <taxon>Actinomycetota</taxon>
        <taxon>Actinomycetes</taxon>
        <taxon>Micrococcales</taxon>
        <taxon>Microbacteriaceae</taxon>
        <taxon>Subtercola</taxon>
    </lineage>
</organism>
<keyword evidence="5 10" id="KW-0547">Nucleotide-binding</keyword>
<dbReference type="NCBIfam" id="TIGR01313">
    <property type="entry name" value="therm_gnt_kin"/>
    <property type="match status" value="1"/>
</dbReference>
<dbReference type="Pfam" id="PF13671">
    <property type="entry name" value="AAA_33"/>
    <property type="match status" value="1"/>
</dbReference>
<keyword evidence="12" id="KW-1185">Reference proteome</keyword>
<dbReference type="GO" id="GO:0019521">
    <property type="term" value="P:D-gluconate metabolic process"/>
    <property type="evidence" value="ECO:0007669"/>
    <property type="project" value="UniProtKB-KW"/>
</dbReference>
<dbReference type="GO" id="GO:0005524">
    <property type="term" value="F:ATP binding"/>
    <property type="evidence" value="ECO:0007669"/>
    <property type="project" value="UniProtKB-KW"/>
</dbReference>
<dbReference type="FunFam" id="3.40.50.300:FF:000522">
    <property type="entry name" value="Gluconokinase"/>
    <property type="match status" value="1"/>
</dbReference>
<evidence type="ECO:0000256" key="6">
    <source>
        <dbReference type="ARBA" id="ARBA00022777"/>
    </source>
</evidence>
<evidence type="ECO:0000313" key="11">
    <source>
        <dbReference type="EMBL" id="GGF28147.1"/>
    </source>
</evidence>
<dbReference type="CDD" id="cd02021">
    <property type="entry name" value="GntK"/>
    <property type="match status" value="1"/>
</dbReference>
<dbReference type="PANTHER" id="PTHR43442">
    <property type="entry name" value="GLUCONOKINASE-RELATED"/>
    <property type="match status" value="1"/>
</dbReference>
<evidence type="ECO:0000256" key="2">
    <source>
        <dbReference type="ARBA" id="ARBA00008420"/>
    </source>
</evidence>
<comment type="similarity">
    <text evidence="2 10">Belongs to the gluconokinase GntK/GntV family.</text>
</comment>
<dbReference type="AlphaFoldDB" id="A0A917B7J6"/>
<dbReference type="EC" id="2.7.1.12" evidence="3 10"/>
<keyword evidence="4 10" id="KW-0808">Transferase</keyword>
<sequence length="172" mass="18193">MTSEPVLLPPVVVMGVSGSGKSTVGTALAAALGVDFIDADDLHPAANKAKMAAGIPLTDTDRQPWLVLVGDALHAQPGRGPVIACSALKRVYRDTLRSSAPDAVFLELEAGKAELRARMEHRPEHFMPAALLDSQLETLQPLEADERGVVLDTSAPFAEVLTHAVAWLRASV</sequence>
<evidence type="ECO:0000256" key="5">
    <source>
        <dbReference type="ARBA" id="ARBA00022741"/>
    </source>
</evidence>
<comment type="pathway">
    <text evidence="1">Carbohydrate acid metabolism.</text>
</comment>
<reference evidence="11 12" key="1">
    <citation type="journal article" date="2014" name="Int. J. Syst. Evol. Microbiol.">
        <title>Complete genome sequence of Corynebacterium casei LMG S-19264T (=DSM 44701T), isolated from a smear-ripened cheese.</title>
        <authorList>
            <consortium name="US DOE Joint Genome Institute (JGI-PGF)"/>
            <person name="Walter F."/>
            <person name="Albersmeier A."/>
            <person name="Kalinowski J."/>
            <person name="Ruckert C."/>
        </authorList>
    </citation>
    <scope>NUCLEOTIDE SEQUENCE [LARGE SCALE GENOMIC DNA]</scope>
    <source>
        <strain evidence="11 12">CGMCC 1.12976</strain>
    </source>
</reference>
<evidence type="ECO:0000256" key="7">
    <source>
        <dbReference type="ARBA" id="ARBA00022840"/>
    </source>
</evidence>
<evidence type="ECO:0000256" key="1">
    <source>
        <dbReference type="ARBA" id="ARBA00004761"/>
    </source>
</evidence>
<proteinExistence type="inferred from homology"/>
<dbReference type="SUPFAM" id="SSF52540">
    <property type="entry name" value="P-loop containing nucleoside triphosphate hydrolases"/>
    <property type="match status" value="1"/>
</dbReference>
<protein>
    <recommendedName>
        <fullName evidence="3 10">Gluconokinase</fullName>
        <ecNumber evidence="3 10">2.7.1.12</ecNumber>
    </recommendedName>
</protein>
<evidence type="ECO:0000256" key="10">
    <source>
        <dbReference type="RuleBase" id="RU363066"/>
    </source>
</evidence>
<keyword evidence="7 10" id="KW-0067">ATP-binding</keyword>
<evidence type="ECO:0000256" key="3">
    <source>
        <dbReference type="ARBA" id="ARBA00012054"/>
    </source>
</evidence>
<comment type="catalytic activity">
    <reaction evidence="9 10">
        <text>D-gluconate + ATP = 6-phospho-D-gluconate + ADP + H(+)</text>
        <dbReference type="Rhea" id="RHEA:19433"/>
        <dbReference type="ChEBI" id="CHEBI:15378"/>
        <dbReference type="ChEBI" id="CHEBI:18391"/>
        <dbReference type="ChEBI" id="CHEBI:30616"/>
        <dbReference type="ChEBI" id="CHEBI:58759"/>
        <dbReference type="ChEBI" id="CHEBI:456216"/>
        <dbReference type="EC" id="2.7.1.12"/>
    </reaction>
</comment>
<keyword evidence="6 10" id="KW-0418">Kinase</keyword>
<dbReference type="GO" id="GO:0046316">
    <property type="term" value="F:gluconokinase activity"/>
    <property type="evidence" value="ECO:0007669"/>
    <property type="project" value="UniProtKB-EC"/>
</dbReference>
<evidence type="ECO:0000256" key="8">
    <source>
        <dbReference type="ARBA" id="ARBA00023064"/>
    </source>
</evidence>
<dbReference type="RefSeq" id="WP_229715239.1">
    <property type="nucleotide sequence ID" value="NZ_BMGP01000003.1"/>
</dbReference>
<evidence type="ECO:0000313" key="12">
    <source>
        <dbReference type="Proteomes" id="UP000598775"/>
    </source>
</evidence>
<keyword evidence="8" id="KW-0311">Gluconate utilization</keyword>
<dbReference type="InterPro" id="IPR006001">
    <property type="entry name" value="Therm_gnt_kin"/>
</dbReference>